<reference evidence="11 12" key="1">
    <citation type="journal article" date="2023" name="Hortic Res">
        <title>Pangenome of water caltrop reveals structural variations and asymmetric subgenome divergence after allopolyploidization.</title>
        <authorList>
            <person name="Zhang X."/>
            <person name="Chen Y."/>
            <person name="Wang L."/>
            <person name="Yuan Y."/>
            <person name="Fang M."/>
            <person name="Shi L."/>
            <person name="Lu R."/>
            <person name="Comes H.P."/>
            <person name="Ma Y."/>
            <person name="Chen Y."/>
            <person name="Huang G."/>
            <person name="Zhou Y."/>
            <person name="Zheng Z."/>
            <person name="Qiu Y."/>
        </authorList>
    </citation>
    <scope>NUCLEOTIDE SEQUENCE [LARGE SCALE GENOMIC DNA]</scope>
    <source>
        <tissue evidence="11">Roots</tissue>
    </source>
</reference>
<dbReference type="PANTHER" id="PTHR45923">
    <property type="entry name" value="PROTEIN SEY1"/>
    <property type="match status" value="1"/>
</dbReference>
<evidence type="ECO:0000256" key="3">
    <source>
        <dbReference type="ARBA" id="ARBA00022801"/>
    </source>
</evidence>
<dbReference type="Pfam" id="PF20428">
    <property type="entry name" value="Sey1_3HB"/>
    <property type="match status" value="1"/>
</dbReference>
<dbReference type="GO" id="GO:0005783">
    <property type="term" value="C:endoplasmic reticulum"/>
    <property type="evidence" value="ECO:0007669"/>
    <property type="project" value="TreeGrafter"/>
</dbReference>
<proteinExistence type="inferred from homology"/>
<dbReference type="GO" id="GO:0005525">
    <property type="term" value="F:GTP binding"/>
    <property type="evidence" value="ECO:0007669"/>
    <property type="project" value="UniProtKB-KW"/>
</dbReference>
<dbReference type="PROSITE" id="PS51715">
    <property type="entry name" value="G_GB1_RHD3"/>
    <property type="match status" value="1"/>
</dbReference>
<evidence type="ECO:0000256" key="7">
    <source>
        <dbReference type="ARBA" id="ARBA00023134"/>
    </source>
</evidence>
<dbReference type="InterPro" id="IPR030386">
    <property type="entry name" value="G_GB1_RHD3_dom"/>
</dbReference>
<dbReference type="InterPro" id="IPR008803">
    <property type="entry name" value="RHD3/Sey1"/>
</dbReference>
<dbReference type="InterPro" id="IPR046758">
    <property type="entry name" value="Sey1/RHD3-like_3HB"/>
</dbReference>
<keyword evidence="3" id="KW-0378">Hydrolase</keyword>
<evidence type="ECO:0000256" key="4">
    <source>
        <dbReference type="ARBA" id="ARBA00022824"/>
    </source>
</evidence>
<feature type="domain" description="GB1/RHD3-type G" evidence="10">
    <location>
        <begin position="35"/>
        <end position="250"/>
    </location>
</feature>
<dbReference type="Gene3D" id="3.40.50.300">
    <property type="entry name" value="P-loop containing nucleotide triphosphate hydrolases"/>
    <property type="match status" value="1"/>
</dbReference>
<gene>
    <name evidence="11" type="ORF">SAY87_018327</name>
</gene>
<evidence type="ECO:0000256" key="1">
    <source>
        <dbReference type="ARBA" id="ARBA00022692"/>
    </source>
</evidence>
<comment type="similarity">
    <text evidence="9">Belongs to the TRAFAC class dynamin-like GTPase superfamily. GB1/RHD3 GTPase family.</text>
</comment>
<protein>
    <recommendedName>
        <fullName evidence="10">GB1/RHD3-type G domain-containing protein</fullName>
    </recommendedName>
</protein>
<dbReference type="EMBL" id="JAXIOK010000002">
    <property type="protein sequence ID" value="KAK4778140.1"/>
    <property type="molecule type" value="Genomic_DNA"/>
</dbReference>
<evidence type="ECO:0000256" key="8">
    <source>
        <dbReference type="ARBA" id="ARBA00023136"/>
    </source>
</evidence>
<organism evidence="11 12">
    <name type="scientific">Trapa incisa</name>
    <dbReference type="NCBI Taxonomy" id="236973"/>
    <lineage>
        <taxon>Eukaryota</taxon>
        <taxon>Viridiplantae</taxon>
        <taxon>Streptophyta</taxon>
        <taxon>Embryophyta</taxon>
        <taxon>Tracheophyta</taxon>
        <taxon>Spermatophyta</taxon>
        <taxon>Magnoliopsida</taxon>
        <taxon>eudicotyledons</taxon>
        <taxon>Gunneridae</taxon>
        <taxon>Pentapetalae</taxon>
        <taxon>rosids</taxon>
        <taxon>malvids</taxon>
        <taxon>Myrtales</taxon>
        <taxon>Lythraceae</taxon>
        <taxon>Trapa</taxon>
    </lineage>
</organism>
<dbReference type="GO" id="GO:0003924">
    <property type="term" value="F:GTPase activity"/>
    <property type="evidence" value="ECO:0007669"/>
    <property type="project" value="TreeGrafter"/>
</dbReference>
<keyword evidence="6" id="KW-0175">Coiled coil</keyword>
<keyword evidence="4" id="KW-0256">Endoplasmic reticulum</keyword>
<keyword evidence="8" id="KW-0472">Membrane</keyword>
<dbReference type="SUPFAM" id="SSF52540">
    <property type="entry name" value="P-loop containing nucleoside triphosphate hydrolases"/>
    <property type="match status" value="1"/>
</dbReference>
<evidence type="ECO:0000256" key="6">
    <source>
        <dbReference type="ARBA" id="ARBA00023054"/>
    </source>
</evidence>
<dbReference type="PANTHER" id="PTHR45923:SF2">
    <property type="entry name" value="PROTEIN SEY1"/>
    <property type="match status" value="1"/>
</dbReference>
<name>A0AAN7L3V2_9MYRT</name>
<evidence type="ECO:0000256" key="9">
    <source>
        <dbReference type="PROSITE-ProRule" id="PRU01052"/>
    </source>
</evidence>
<dbReference type="CDD" id="cd01851">
    <property type="entry name" value="GBP"/>
    <property type="match status" value="1"/>
</dbReference>
<dbReference type="GO" id="GO:0016320">
    <property type="term" value="P:endoplasmic reticulum membrane fusion"/>
    <property type="evidence" value="ECO:0007669"/>
    <property type="project" value="TreeGrafter"/>
</dbReference>
<keyword evidence="7" id="KW-0342">GTP-binding</keyword>
<evidence type="ECO:0000259" key="10">
    <source>
        <dbReference type="PROSITE" id="PS51715"/>
    </source>
</evidence>
<keyword evidence="1" id="KW-0812">Transmembrane</keyword>
<dbReference type="InterPro" id="IPR027417">
    <property type="entry name" value="P-loop_NTPase"/>
</dbReference>
<keyword evidence="5" id="KW-1133">Transmembrane helix</keyword>
<evidence type="ECO:0000256" key="2">
    <source>
        <dbReference type="ARBA" id="ARBA00022741"/>
    </source>
</evidence>
<evidence type="ECO:0000256" key="5">
    <source>
        <dbReference type="ARBA" id="ARBA00022989"/>
    </source>
</evidence>
<dbReference type="FunFam" id="3.40.50.300:FF:002271">
    <property type="entry name" value="Protein ROOT HAIR DEFECTIVE 3 homolog"/>
    <property type="match status" value="1"/>
</dbReference>
<comment type="caution">
    <text evidence="11">The sequence shown here is derived from an EMBL/GenBank/DDBJ whole genome shotgun (WGS) entry which is preliminary data.</text>
</comment>
<dbReference type="Proteomes" id="UP001345219">
    <property type="component" value="Chromosome 14"/>
</dbReference>
<evidence type="ECO:0000313" key="11">
    <source>
        <dbReference type="EMBL" id="KAK4778140.1"/>
    </source>
</evidence>
<keyword evidence="2" id="KW-0547">Nucleotide-binding</keyword>
<dbReference type="AlphaFoldDB" id="A0AAN7L3V2"/>
<sequence length="713" mass="80583">MEAHSRSVQLIDEDGKFNSETLKSFTKTIQLNQCNSSYAVVSIMGPQSSGKSTLLNHLFGTKFQEMDASEGRSQTTKGIWMAKAVDIDPLTLIVDVEGNDGVERGEDDTKFEAQSALFVLAISDVVIINMWCHDVGREKAANRALLKITFQEMMRILTPRKATLMFVLRDKTKSPLDTLKAKLIRDVEKIWGSIWKPPAHVKTQLHEIFNIEVVALSNYEDKPENFKEEVDCLKRKFFRSTAPGGLAGDRSGAVPGSGFSFNAEKLWQLIRQDENLDLPLLKIMVSTHRCEQISAKVFSTFNESKEWLQIRENIRTGLLSGSGKVLEALFDKTFERYQSEAIYFDKNVASKQRKLLEDKLISQVEEYATFAMSHLRYGILEKFKKAFDKALSGGEMLSLAAVHCTSLCMTQFEEGFEDAIGKRVKSKWDTSKVKEELQLDIDAYIDVIRKDKLHELEKAYEGALCQVLSEPLRVLLDQAECGTWPAIRKIFRHETGLAIDGFSNALTAYGVDKQMQENMIRALQEYAIGLVEVYARERAKTVLTDMIKRFERIMEYDCNFNPRVWTREDDFHMISQDAFSASLELLSVVAAIQLDDENDNIYDTLIHTLLTTDSGEGQNTTSLDSLNSRTWLEIPSEKTLIMPVECEWLWKQFMDAIHKIFKRGKKKWKIAKTKEVAKNVAEGFVAGAAGAAVVLGWSVGIDLSPLAAAVFKS</sequence>
<dbReference type="Pfam" id="PF05879">
    <property type="entry name" value="RHD3_GTPase"/>
    <property type="match status" value="1"/>
</dbReference>
<evidence type="ECO:0000313" key="12">
    <source>
        <dbReference type="Proteomes" id="UP001345219"/>
    </source>
</evidence>
<keyword evidence="12" id="KW-1185">Reference proteome</keyword>
<accession>A0AAN7L3V2</accession>